<comment type="caution">
    <text evidence="1">The sequence shown here is derived from an EMBL/GenBank/DDBJ whole genome shotgun (WGS) entry which is preliminary data.</text>
</comment>
<dbReference type="AlphaFoldDB" id="E1KUK8"/>
<proteinExistence type="predicted"/>
<dbReference type="EMBL" id="AEDO01000073">
    <property type="protein sequence ID" value="EFL44832.1"/>
    <property type="molecule type" value="Genomic_DNA"/>
</dbReference>
<evidence type="ECO:0000313" key="2">
    <source>
        <dbReference type="Proteomes" id="UP000003610"/>
    </source>
</evidence>
<evidence type="ECO:0000313" key="1">
    <source>
        <dbReference type="EMBL" id="EFL44832.1"/>
    </source>
</evidence>
<name>E1KUK8_9BACT</name>
<sequence length="164" mass="20107">MTIIMISASANAMDDREARREAQYLTDKMTYELGLSQREYDQVYKINLQYLQNIRTNRDIFASPWQIRNTALRAIFGGAIWDKFINTTYFYRPIYWERNRYVYRNYDQYPRTNGNVTLYKQKNKRNMPPGHRKHWKKNHKYNDYTPAWNRHPGKAKGHYKHNRW</sequence>
<dbReference type="Proteomes" id="UP000003610">
    <property type="component" value="Unassembled WGS sequence"/>
</dbReference>
<reference evidence="1 2" key="1">
    <citation type="submission" date="2010-08" db="EMBL/GenBank/DDBJ databases">
        <authorList>
            <person name="Durkin A.S."/>
            <person name="Madupu R."/>
            <person name="Torralba M."/>
            <person name="Gillis M."/>
            <person name="Methe B."/>
            <person name="Sutton G."/>
            <person name="Nelson K.E."/>
        </authorList>
    </citation>
    <scope>NUCLEOTIDE SEQUENCE [LARGE SCALE GENOMIC DNA]</scope>
    <source>
        <strain evidence="1 2">FB035-09AN</strain>
    </source>
</reference>
<gene>
    <name evidence="1" type="ORF">HMPREF9296_0690</name>
</gene>
<accession>E1KUK8</accession>
<organism evidence="1 2">
    <name type="scientific">Prevotella disiens FB035-09AN</name>
    <dbReference type="NCBI Taxonomy" id="866771"/>
    <lineage>
        <taxon>Bacteria</taxon>
        <taxon>Pseudomonadati</taxon>
        <taxon>Bacteroidota</taxon>
        <taxon>Bacteroidia</taxon>
        <taxon>Bacteroidales</taxon>
        <taxon>Prevotellaceae</taxon>
        <taxon>Prevotella</taxon>
    </lineage>
</organism>
<protein>
    <submittedName>
        <fullName evidence="1">Uncharacterized protein</fullName>
    </submittedName>
</protein>